<dbReference type="Proteomes" id="UP000271624">
    <property type="component" value="Unassembled WGS sequence"/>
</dbReference>
<dbReference type="RefSeq" id="WP_201800901.1">
    <property type="nucleotide sequence ID" value="NZ_VLKB01000001.1"/>
</dbReference>
<reference evidence="1" key="2">
    <citation type="journal article" date="2019" name="Genome Biol. Evol.">
        <title>Day and night: Metabolic profiles and evolutionary relationships of six axenic non-marine cyanobacteria.</title>
        <authorList>
            <person name="Will S.E."/>
            <person name="Henke P."/>
            <person name="Boedeker C."/>
            <person name="Huang S."/>
            <person name="Brinkmann H."/>
            <person name="Rohde M."/>
            <person name="Jarek M."/>
            <person name="Friedl T."/>
            <person name="Seufert S."/>
            <person name="Schumacher M."/>
            <person name="Overmann J."/>
            <person name="Neumann-Schaal M."/>
            <person name="Petersen J."/>
        </authorList>
    </citation>
    <scope>NUCLEOTIDE SEQUENCE [LARGE SCALE GENOMIC DNA]</scope>
    <source>
        <strain evidence="1">PCC 7102</strain>
    </source>
</reference>
<dbReference type="Pfam" id="PF19458">
    <property type="entry name" value="DUF5995"/>
    <property type="match status" value="1"/>
</dbReference>
<keyword evidence="2" id="KW-1185">Reference proteome</keyword>
<accession>A0A3S1A5K6</accession>
<dbReference type="InterPro" id="IPR046037">
    <property type="entry name" value="DUF5995"/>
</dbReference>
<comment type="caution">
    <text evidence="1">The sequence shown here is derived from an EMBL/GenBank/DDBJ whole genome shotgun (WGS) entry which is preliminary data.</text>
</comment>
<gene>
    <name evidence="1" type="ORF">DSM106972_095340</name>
</gene>
<proteinExistence type="predicted"/>
<evidence type="ECO:0000313" key="2">
    <source>
        <dbReference type="Proteomes" id="UP000271624"/>
    </source>
</evidence>
<reference evidence="1" key="1">
    <citation type="submission" date="2018-12" db="EMBL/GenBank/DDBJ databases">
        <authorList>
            <person name="Will S."/>
            <person name="Neumann-Schaal M."/>
            <person name="Henke P."/>
        </authorList>
    </citation>
    <scope>NUCLEOTIDE SEQUENCE</scope>
    <source>
        <strain evidence="1">PCC 7102</strain>
    </source>
</reference>
<dbReference type="EMBL" id="RSCL01000055">
    <property type="protein sequence ID" value="RUS93775.1"/>
    <property type="molecule type" value="Genomic_DNA"/>
</dbReference>
<name>A0A3S1A5K6_9CYAN</name>
<evidence type="ECO:0000313" key="1">
    <source>
        <dbReference type="EMBL" id="RUS93775.1"/>
    </source>
</evidence>
<sequence>MQSSAFAAGLASIPVCTEGRPECLDLVIQEMEQRYQPLEAQRDRDGIFALSYLRTTETLKNLFPSVGFDNPTSIIKEDALFADYYFRAYDDYHSGSSDVPPAWKIAFDAAKNQTVSGGGNLALGTSAHILRDLPFVLYELNQKGTPISYSDHNLFNQVLLNVNILEELALLYDPTIDDADVPGTEDDLQRFQVVALWRELAFRNYEKLRDAKTDSERALVVAEIEGLSAATATTLFEAFKNPPQSVTVPEPKTAPVLLALGGVLVSITGLKNGFKKRTPTLSVEK</sequence>
<organism evidence="1 2">
    <name type="scientific">Dulcicalothrix desertica PCC 7102</name>
    <dbReference type="NCBI Taxonomy" id="232991"/>
    <lineage>
        <taxon>Bacteria</taxon>
        <taxon>Bacillati</taxon>
        <taxon>Cyanobacteriota</taxon>
        <taxon>Cyanophyceae</taxon>
        <taxon>Nostocales</taxon>
        <taxon>Calotrichaceae</taxon>
        <taxon>Dulcicalothrix</taxon>
    </lineage>
</organism>
<protein>
    <submittedName>
        <fullName evidence="1">Uncharacterized protein</fullName>
    </submittedName>
</protein>
<dbReference type="AlphaFoldDB" id="A0A3S1A5K6"/>